<dbReference type="PANTHER" id="PTHR46663:SF4">
    <property type="entry name" value="DIGUANYLATE CYCLASE DGCT-RELATED"/>
    <property type="match status" value="1"/>
</dbReference>
<dbReference type="Pfam" id="PF13426">
    <property type="entry name" value="PAS_9"/>
    <property type="match status" value="1"/>
</dbReference>
<dbReference type="Gene3D" id="3.30.450.20">
    <property type="entry name" value="PAS domain"/>
    <property type="match status" value="1"/>
</dbReference>
<dbReference type="InterPro" id="IPR035965">
    <property type="entry name" value="PAS-like_dom_sf"/>
</dbReference>
<evidence type="ECO:0000313" key="4">
    <source>
        <dbReference type="EMBL" id="BBE30645.1"/>
    </source>
</evidence>
<dbReference type="FunFam" id="3.30.70.270:FF:000001">
    <property type="entry name" value="Diguanylate cyclase domain protein"/>
    <property type="match status" value="1"/>
</dbReference>
<protein>
    <submittedName>
        <fullName evidence="4">Diguanylate cyclase</fullName>
    </submittedName>
</protein>
<sequence>MEFELKYAKEILENIEDGVYILDNKRKILYWNKAAEKITGFKSEEVLGSSCKDNILMHIDENGVSLCMGMCPVAFTLADGRTRKTKVFLHHKKGHRVPVYIKVFPIKDENGNITGAVELFNDISEKEKIEIEAKVYKKMALTDKLTEIPNRAFIDMKLQEFYQESNKYGLDFGILFIDIDNFKNINDTYGHDFGDKILKMVSQSIFKNTRSSDFIGRWGGDEFIAIIRFVDKTLLYEIANRYLMMVKNSYLMINEKKISVNISIGGSLYENNTIDEIIKKADEALYYVKENGKANIKII</sequence>
<evidence type="ECO:0000313" key="5">
    <source>
        <dbReference type="Proteomes" id="UP000516361"/>
    </source>
</evidence>
<dbReference type="PROSITE" id="PS50113">
    <property type="entry name" value="PAC"/>
    <property type="match status" value="1"/>
</dbReference>
<feature type="domain" description="GGDEF" evidence="3">
    <location>
        <begin position="170"/>
        <end position="299"/>
    </location>
</feature>
<evidence type="ECO:0000259" key="3">
    <source>
        <dbReference type="PROSITE" id="PS50887"/>
    </source>
</evidence>
<feature type="domain" description="PAS" evidence="1">
    <location>
        <begin position="4"/>
        <end position="50"/>
    </location>
</feature>
<organism evidence="4 5">
    <name type="scientific">Tepiditoga spiralis</name>
    <dbReference type="NCBI Taxonomy" id="2108365"/>
    <lineage>
        <taxon>Bacteria</taxon>
        <taxon>Thermotogati</taxon>
        <taxon>Thermotogota</taxon>
        <taxon>Thermotogae</taxon>
        <taxon>Petrotogales</taxon>
        <taxon>Petrotogaceae</taxon>
        <taxon>Tepiditoga</taxon>
    </lineage>
</organism>
<dbReference type="InterPro" id="IPR029787">
    <property type="entry name" value="Nucleotide_cyclase"/>
</dbReference>
<proteinExistence type="predicted"/>
<dbReference type="SUPFAM" id="SSF55785">
    <property type="entry name" value="PYP-like sensor domain (PAS domain)"/>
    <property type="match status" value="1"/>
</dbReference>
<dbReference type="PROSITE" id="PS50112">
    <property type="entry name" value="PAS"/>
    <property type="match status" value="1"/>
</dbReference>
<dbReference type="KEGG" id="ocy:OSSY52_07860"/>
<dbReference type="InterPro" id="IPR043128">
    <property type="entry name" value="Rev_trsase/Diguanyl_cyclase"/>
</dbReference>
<dbReference type="SUPFAM" id="SSF55073">
    <property type="entry name" value="Nucleotide cyclase"/>
    <property type="match status" value="1"/>
</dbReference>
<reference evidence="4 5" key="1">
    <citation type="submission" date="2018-06" db="EMBL/GenBank/DDBJ databases">
        <title>Genome sequencing of Oceanotoga sp. sy52.</title>
        <authorList>
            <person name="Mori K."/>
        </authorList>
    </citation>
    <scope>NUCLEOTIDE SEQUENCE [LARGE SCALE GENOMIC DNA]</scope>
    <source>
        <strain evidence="5">sy52</strain>
    </source>
</reference>
<dbReference type="InterPro" id="IPR052163">
    <property type="entry name" value="DGC-Regulatory_Protein"/>
</dbReference>
<feature type="domain" description="PAC" evidence="2">
    <location>
        <begin position="83"/>
        <end position="135"/>
    </location>
</feature>
<dbReference type="Gene3D" id="3.30.70.270">
    <property type="match status" value="1"/>
</dbReference>
<evidence type="ECO:0000259" key="2">
    <source>
        <dbReference type="PROSITE" id="PS50113"/>
    </source>
</evidence>
<dbReference type="Proteomes" id="UP000516361">
    <property type="component" value="Chromosome"/>
</dbReference>
<dbReference type="CDD" id="cd00130">
    <property type="entry name" value="PAS"/>
    <property type="match status" value="1"/>
</dbReference>
<dbReference type="InterPro" id="IPR000160">
    <property type="entry name" value="GGDEF_dom"/>
</dbReference>
<dbReference type="NCBIfam" id="TIGR00229">
    <property type="entry name" value="sensory_box"/>
    <property type="match status" value="1"/>
</dbReference>
<dbReference type="Pfam" id="PF00990">
    <property type="entry name" value="GGDEF"/>
    <property type="match status" value="1"/>
</dbReference>
<accession>A0A7G1G3N8</accession>
<evidence type="ECO:0000259" key="1">
    <source>
        <dbReference type="PROSITE" id="PS50112"/>
    </source>
</evidence>
<name>A0A7G1G3N8_9BACT</name>
<gene>
    <name evidence="4" type="ORF">OSSY52_07860</name>
</gene>
<dbReference type="InParanoid" id="A0A7G1G3N8"/>
<dbReference type="NCBIfam" id="TIGR00254">
    <property type="entry name" value="GGDEF"/>
    <property type="match status" value="1"/>
</dbReference>
<dbReference type="SMART" id="SM00267">
    <property type="entry name" value="GGDEF"/>
    <property type="match status" value="1"/>
</dbReference>
<dbReference type="EMBL" id="AP018712">
    <property type="protein sequence ID" value="BBE30645.1"/>
    <property type="molecule type" value="Genomic_DNA"/>
</dbReference>
<dbReference type="InterPro" id="IPR000700">
    <property type="entry name" value="PAS-assoc_C"/>
</dbReference>
<dbReference type="PANTHER" id="PTHR46663">
    <property type="entry name" value="DIGUANYLATE CYCLASE DGCT-RELATED"/>
    <property type="match status" value="1"/>
</dbReference>
<dbReference type="FunCoup" id="A0A7G1G3N8">
    <property type="interactions" value="87"/>
</dbReference>
<dbReference type="RefSeq" id="WP_190615722.1">
    <property type="nucleotide sequence ID" value="NZ_AP018712.1"/>
</dbReference>
<keyword evidence="5" id="KW-1185">Reference proteome</keyword>
<dbReference type="PROSITE" id="PS50887">
    <property type="entry name" value="GGDEF"/>
    <property type="match status" value="1"/>
</dbReference>
<dbReference type="AlphaFoldDB" id="A0A7G1G3N8"/>
<dbReference type="CDD" id="cd01949">
    <property type="entry name" value="GGDEF"/>
    <property type="match status" value="1"/>
</dbReference>
<dbReference type="SMART" id="SM00091">
    <property type="entry name" value="PAS"/>
    <property type="match status" value="1"/>
</dbReference>
<dbReference type="InterPro" id="IPR000014">
    <property type="entry name" value="PAS"/>
</dbReference>